<evidence type="ECO:0000313" key="1">
    <source>
        <dbReference type="EMBL" id="JAH86991.1"/>
    </source>
</evidence>
<name>A0A0E9W9L8_ANGAN</name>
<protein>
    <submittedName>
        <fullName evidence="1">Uncharacterized protein</fullName>
    </submittedName>
</protein>
<proteinExistence type="predicted"/>
<sequence length="30" mass="3195">MGLLSSVSLTPCFSLTPSSSSVSYSLPFLW</sequence>
<accession>A0A0E9W9L8</accession>
<reference evidence="1" key="2">
    <citation type="journal article" date="2015" name="Fish Shellfish Immunol.">
        <title>Early steps in the European eel (Anguilla anguilla)-Vibrio vulnificus interaction in the gills: Role of the RtxA13 toxin.</title>
        <authorList>
            <person name="Callol A."/>
            <person name="Pajuelo D."/>
            <person name="Ebbesson L."/>
            <person name="Teles M."/>
            <person name="MacKenzie S."/>
            <person name="Amaro C."/>
        </authorList>
    </citation>
    <scope>NUCLEOTIDE SEQUENCE</scope>
</reference>
<dbReference type="AlphaFoldDB" id="A0A0E9W9L8"/>
<reference evidence="1" key="1">
    <citation type="submission" date="2014-11" db="EMBL/GenBank/DDBJ databases">
        <authorList>
            <person name="Amaro Gonzalez C."/>
        </authorList>
    </citation>
    <scope>NUCLEOTIDE SEQUENCE</scope>
</reference>
<organism evidence="1">
    <name type="scientific">Anguilla anguilla</name>
    <name type="common">European freshwater eel</name>
    <name type="synonym">Muraena anguilla</name>
    <dbReference type="NCBI Taxonomy" id="7936"/>
    <lineage>
        <taxon>Eukaryota</taxon>
        <taxon>Metazoa</taxon>
        <taxon>Chordata</taxon>
        <taxon>Craniata</taxon>
        <taxon>Vertebrata</taxon>
        <taxon>Euteleostomi</taxon>
        <taxon>Actinopterygii</taxon>
        <taxon>Neopterygii</taxon>
        <taxon>Teleostei</taxon>
        <taxon>Anguilliformes</taxon>
        <taxon>Anguillidae</taxon>
        <taxon>Anguilla</taxon>
    </lineage>
</organism>
<dbReference type="EMBL" id="GBXM01021586">
    <property type="protein sequence ID" value="JAH86991.1"/>
    <property type="molecule type" value="Transcribed_RNA"/>
</dbReference>